<keyword evidence="4 10" id="KW-0808">Transferase</keyword>
<feature type="transmembrane region" description="Helical" evidence="8">
    <location>
        <begin position="149"/>
        <end position="166"/>
    </location>
</feature>
<evidence type="ECO:0000256" key="3">
    <source>
        <dbReference type="ARBA" id="ARBA00022676"/>
    </source>
</evidence>
<feature type="transmembrane region" description="Helical" evidence="8">
    <location>
        <begin position="263"/>
        <end position="283"/>
    </location>
</feature>
<feature type="transmembrane region" description="Helical" evidence="8">
    <location>
        <begin position="295"/>
        <end position="315"/>
    </location>
</feature>
<sequence length="510" mass="57962">MLKNTVKRSVNGSIHSEEASSGNQASMLVLASIAALFAAYRVFILADHQIPLFYDEAYYHLWSLTLDWGYYSKPPMVAWLIALTTSFAQGVDWLVKLASPVLYCATALIIALTGNQLYNRQTGFWSGALALLMPIVSFNSLFITTDAPLLFFWSLTFYCFVTALATRKLYLWLAAGIACGFGLLSKYTMIFVPISIVLYLATDRSLRPLLVSVHFWLAAVAAMLIFLPNLIWNAEHQFVSLQHTREISQLDRTLLHPDKLLEFISAQFGVFGLVPMAVLIWLICRKSSYGDAKSLLLLCFTLPLLTVICVQALLTRANANWAAPSFLAATILITHHLLQQRRKKWLYFSLALHTLLMLGLYHYHSVLNLVGEAPSKRNDPYHRILGWPELGAQLSYWHDQYPDAALLSDSRKLLAYLGYYADPQFQTKVAIWNPTEQIRNHYDLFFNLDQQTTTEYLFVAETPLPVNILSRFDSVLELSPLRATVYKDYQRTVHIYYTKGFKGYDQTGSD</sequence>
<dbReference type="RefSeq" id="WP_087462745.1">
    <property type="nucleotide sequence ID" value="NZ_CP021425.1"/>
</dbReference>
<keyword evidence="11" id="KW-1185">Reference proteome</keyword>
<evidence type="ECO:0000256" key="7">
    <source>
        <dbReference type="ARBA" id="ARBA00023136"/>
    </source>
</evidence>
<name>A0A1Y0ICB6_9GAMM</name>
<dbReference type="GO" id="GO:0009103">
    <property type="term" value="P:lipopolysaccharide biosynthetic process"/>
    <property type="evidence" value="ECO:0007669"/>
    <property type="project" value="UniProtKB-ARBA"/>
</dbReference>
<dbReference type="InterPro" id="IPR038731">
    <property type="entry name" value="RgtA/B/C-like"/>
</dbReference>
<dbReference type="PANTHER" id="PTHR33908">
    <property type="entry name" value="MANNOSYLTRANSFERASE YKCB-RELATED"/>
    <property type="match status" value="1"/>
</dbReference>
<feature type="transmembrane region" description="Helical" evidence="8">
    <location>
        <begin position="345"/>
        <end position="363"/>
    </location>
</feature>
<dbReference type="EMBL" id="CP021425">
    <property type="protein sequence ID" value="ARU57900.1"/>
    <property type="molecule type" value="Genomic_DNA"/>
</dbReference>
<proteinExistence type="predicted"/>
<dbReference type="InterPro" id="IPR050297">
    <property type="entry name" value="LipidA_mod_glycosyltrf_83"/>
</dbReference>
<evidence type="ECO:0000256" key="1">
    <source>
        <dbReference type="ARBA" id="ARBA00004651"/>
    </source>
</evidence>
<dbReference type="AlphaFoldDB" id="A0A1Y0ICB6"/>
<gene>
    <name evidence="10" type="ORF">OLMES_3880</name>
</gene>
<evidence type="ECO:0000256" key="6">
    <source>
        <dbReference type="ARBA" id="ARBA00022989"/>
    </source>
</evidence>
<dbReference type="GO" id="GO:0016763">
    <property type="term" value="F:pentosyltransferase activity"/>
    <property type="evidence" value="ECO:0007669"/>
    <property type="project" value="TreeGrafter"/>
</dbReference>
<feature type="transmembrane region" description="Helical" evidence="8">
    <location>
        <begin position="172"/>
        <end position="201"/>
    </location>
</feature>
<feature type="domain" description="Glycosyltransferase RgtA/B/C/D-like" evidence="9">
    <location>
        <begin position="72"/>
        <end position="232"/>
    </location>
</feature>
<keyword evidence="7 8" id="KW-0472">Membrane</keyword>
<evidence type="ECO:0000256" key="5">
    <source>
        <dbReference type="ARBA" id="ARBA00022692"/>
    </source>
</evidence>
<evidence type="ECO:0000256" key="2">
    <source>
        <dbReference type="ARBA" id="ARBA00022475"/>
    </source>
</evidence>
<organism evidence="10 11">
    <name type="scientific">Oleiphilus messinensis</name>
    <dbReference type="NCBI Taxonomy" id="141451"/>
    <lineage>
        <taxon>Bacteria</taxon>
        <taxon>Pseudomonadati</taxon>
        <taxon>Pseudomonadota</taxon>
        <taxon>Gammaproteobacteria</taxon>
        <taxon>Oceanospirillales</taxon>
        <taxon>Oleiphilaceae</taxon>
        <taxon>Oleiphilus</taxon>
    </lineage>
</organism>
<evidence type="ECO:0000256" key="8">
    <source>
        <dbReference type="SAM" id="Phobius"/>
    </source>
</evidence>
<feature type="transmembrane region" description="Helical" evidence="8">
    <location>
        <begin position="213"/>
        <end position="232"/>
    </location>
</feature>
<dbReference type="KEGG" id="ome:OLMES_3880"/>
<feature type="transmembrane region" description="Helical" evidence="8">
    <location>
        <begin position="124"/>
        <end position="142"/>
    </location>
</feature>
<keyword evidence="3" id="KW-0328">Glycosyltransferase</keyword>
<evidence type="ECO:0000313" key="10">
    <source>
        <dbReference type="EMBL" id="ARU57900.1"/>
    </source>
</evidence>
<evidence type="ECO:0000259" key="9">
    <source>
        <dbReference type="Pfam" id="PF13231"/>
    </source>
</evidence>
<keyword evidence="2" id="KW-1003">Cell membrane</keyword>
<dbReference type="PANTHER" id="PTHR33908:SF11">
    <property type="entry name" value="MEMBRANE PROTEIN"/>
    <property type="match status" value="1"/>
</dbReference>
<feature type="transmembrane region" description="Helical" evidence="8">
    <location>
        <begin position="101"/>
        <end position="118"/>
    </location>
</feature>
<feature type="transmembrane region" description="Helical" evidence="8">
    <location>
        <begin position="321"/>
        <end position="338"/>
    </location>
</feature>
<dbReference type="Pfam" id="PF13231">
    <property type="entry name" value="PMT_2"/>
    <property type="match status" value="1"/>
</dbReference>
<dbReference type="GO" id="GO:0005886">
    <property type="term" value="C:plasma membrane"/>
    <property type="evidence" value="ECO:0007669"/>
    <property type="project" value="UniProtKB-SubCell"/>
</dbReference>
<reference evidence="10 11" key="1">
    <citation type="submission" date="2017-05" db="EMBL/GenBank/DDBJ databases">
        <title>Genomic insights into alkan degradation activity of Oleiphilus messinensis.</title>
        <authorList>
            <person name="Kozyavkin S.A."/>
            <person name="Slesarev A.I."/>
            <person name="Golyshin P.N."/>
            <person name="Korzhenkov A."/>
            <person name="Golyshina O.N."/>
            <person name="Toshchakov S.V."/>
        </authorList>
    </citation>
    <scope>NUCLEOTIDE SEQUENCE [LARGE SCALE GENOMIC DNA]</scope>
    <source>
        <strain evidence="10 11">ME102</strain>
    </source>
</reference>
<evidence type="ECO:0000313" key="11">
    <source>
        <dbReference type="Proteomes" id="UP000196027"/>
    </source>
</evidence>
<protein>
    <submittedName>
        <fullName evidence="10">Family 39 glycosyl transferase</fullName>
    </submittedName>
</protein>
<keyword evidence="5 8" id="KW-0812">Transmembrane</keyword>
<feature type="transmembrane region" description="Helical" evidence="8">
    <location>
        <begin position="25"/>
        <end position="46"/>
    </location>
</feature>
<comment type="subcellular location">
    <subcellularLocation>
        <location evidence="1">Cell membrane</location>
        <topology evidence="1">Multi-pass membrane protein</topology>
    </subcellularLocation>
</comment>
<evidence type="ECO:0000256" key="4">
    <source>
        <dbReference type="ARBA" id="ARBA00022679"/>
    </source>
</evidence>
<dbReference type="Proteomes" id="UP000196027">
    <property type="component" value="Chromosome"/>
</dbReference>
<accession>A0A1Y0ICB6</accession>
<dbReference type="OrthoDB" id="108054at2"/>
<keyword evidence="6 8" id="KW-1133">Transmembrane helix</keyword>